<accession>A0A2K9B1S8</accession>
<evidence type="ECO:0000256" key="1">
    <source>
        <dbReference type="SAM" id="MobiDB-lite"/>
    </source>
</evidence>
<dbReference type="Proteomes" id="UP000232693">
    <property type="component" value="Chromosome"/>
</dbReference>
<protein>
    <submittedName>
        <fullName evidence="2">Uncharacterized protein</fullName>
    </submittedName>
</protein>
<sequence>MVSTANAVCRTEPRGSTPSGAWEMLMNEIASMGSFPEASFAIGGQNVYRMRKSEDVGISDRWLERLRTLKPGIEELQRFFPTAAERDAAERREREGDEEELLYTPTPPERPVLIIESEINIIENPAFTHCTARDQIHDLANYLGDDLDEELLRGLCIIFIRSHVIEGEEKKRFILSHEWMHTMQHGSYNIAEMERLWWIEGSADWGAHKVVEGFTERDHKIEQFFDRQPDCSLTQHDYDAQTIFFWGEQTFGTDWGISLGMGGPEYLDAPHRAAQILPPEQWLDWAISQADHKITMPDGRDLPFNAKVELLDLAHSCKAAIEGPPLSVQLRELKFPEDSASLLTIDPQGAQLAYRAIDADDIGRPSSWTPITETVEIEPSSGNLLLAAIMPSGNDLNVQLKLESSDTSNCACHIGRWQEVATADSEAQDTFEGALEAIEMARAFVPPEELEELEKAKRMISSSDTKDRFRFRGAAEQIFELGGEGDVTYANEGPIVTFKGGGEFIIEDPHRIYGDKTEVNYYTYIHSGRWDIEDGKLKLDLQKFTYEATVEGPSSDGPQNISGSNKHTSYVGGGGDWIMSCEGSGVTLIPADIKERGPGKDAVLKAHE</sequence>
<proteinExistence type="predicted"/>
<dbReference type="KEGG" id="kpd:CW740_07545"/>
<keyword evidence="3" id="KW-1185">Reference proteome</keyword>
<dbReference type="OrthoDB" id="6188330at2"/>
<dbReference type="AlphaFoldDB" id="A0A2K9B1S8"/>
<organism evidence="2 3">
    <name type="scientific">Kangiella profundi</name>
    <dbReference type="NCBI Taxonomy" id="1561924"/>
    <lineage>
        <taxon>Bacteria</taxon>
        <taxon>Pseudomonadati</taxon>
        <taxon>Pseudomonadota</taxon>
        <taxon>Gammaproteobacteria</taxon>
        <taxon>Kangiellales</taxon>
        <taxon>Kangiellaceae</taxon>
        <taxon>Kangiella</taxon>
    </lineage>
</organism>
<dbReference type="EMBL" id="CP025120">
    <property type="protein sequence ID" value="AUD80069.1"/>
    <property type="molecule type" value="Genomic_DNA"/>
</dbReference>
<feature type="compositionally biased region" description="Basic and acidic residues" evidence="1">
    <location>
        <begin position="84"/>
        <end position="95"/>
    </location>
</feature>
<evidence type="ECO:0000313" key="2">
    <source>
        <dbReference type="EMBL" id="AUD80069.1"/>
    </source>
</evidence>
<name>A0A2K9B1S8_9GAMM</name>
<feature type="region of interest" description="Disordered" evidence="1">
    <location>
        <begin position="1"/>
        <end position="20"/>
    </location>
</feature>
<evidence type="ECO:0000313" key="3">
    <source>
        <dbReference type="Proteomes" id="UP000232693"/>
    </source>
</evidence>
<reference evidence="2 3" key="1">
    <citation type="submission" date="2017-12" db="EMBL/GenBank/DDBJ databases">
        <title>Kangiella profundi FT102 completed genome.</title>
        <authorList>
            <person name="Xu J."/>
            <person name="Wang J."/>
            <person name="Lu Y."/>
        </authorList>
    </citation>
    <scope>NUCLEOTIDE SEQUENCE [LARGE SCALE GENOMIC DNA]</scope>
    <source>
        <strain evidence="2 3">FT102</strain>
    </source>
</reference>
<feature type="region of interest" description="Disordered" evidence="1">
    <location>
        <begin position="84"/>
        <end position="103"/>
    </location>
</feature>
<gene>
    <name evidence="2" type="ORF">CW740_07545</name>
</gene>